<name>A0ABT5DN31_9BACT</name>
<dbReference type="EMBL" id="JAQNDM010000002">
    <property type="protein sequence ID" value="MDC0714444.1"/>
    <property type="molecule type" value="Genomic_DNA"/>
</dbReference>
<comment type="caution">
    <text evidence="4">The sequence shown here is derived from an EMBL/GenBank/DDBJ whole genome shotgun (WGS) entry which is preliminary data.</text>
</comment>
<evidence type="ECO:0000259" key="3">
    <source>
        <dbReference type="Pfam" id="PF13476"/>
    </source>
</evidence>
<dbReference type="RefSeq" id="WP_272145101.1">
    <property type="nucleotide sequence ID" value="NZ_JAQNDM010000002.1"/>
</dbReference>
<proteinExistence type="predicted"/>
<sequence>MWSGKPVLSVTRPGSQGNGGPSSMKLTRLKVHQYRAVPPGTELVFGPSLNLLLGENGTGRTTLLELLSTALISDFSGLLREAFSLEYSLTMPGLELHILARNEQSGPPAVPQALVPRHAPVASRALEPLIEATLRLEAPSCWLRMRATASGLFCEVDGQSAYARTMDWSPLDRSVWTLLFMTAQYLDRELKDRLKEFLRRTFLLAPWRFDESLGTFNRIGDSRFALEMRDDEVFPLGLMALPTWMPGWLRHHVERGPLAQALEFRHDALEQSFLARFVALAGFTTGQLRVEVLDKRTYENGGRVGFGEFTFLFTRPDGSSLSQELLGYGQKRLLSFLYYLDVHEDFVIADELSNGLHPRWVEACMRALGTRQCFLTSQSPLLAEHVPLRSAAELRASLVLCKAGLRWQNPSQELAERLFAASQQGTRPVGELLREHGMW</sequence>
<feature type="domain" description="Rad50/SbcC-type AAA" evidence="3">
    <location>
        <begin position="29"/>
        <end position="80"/>
    </location>
</feature>
<dbReference type="InterPro" id="IPR051396">
    <property type="entry name" value="Bact_Antivir_Def_Nuclease"/>
</dbReference>
<accession>A0ABT5DN31</accession>
<organism evidence="4 5">
    <name type="scientific">Stigmatella ashevillensis</name>
    <dbReference type="NCBI Taxonomy" id="2995309"/>
    <lineage>
        <taxon>Bacteria</taxon>
        <taxon>Pseudomonadati</taxon>
        <taxon>Myxococcota</taxon>
        <taxon>Myxococcia</taxon>
        <taxon>Myxococcales</taxon>
        <taxon>Cystobacterineae</taxon>
        <taxon>Archangiaceae</taxon>
        <taxon>Stigmatella</taxon>
    </lineage>
</organism>
<dbReference type="InterPro" id="IPR003959">
    <property type="entry name" value="ATPase_AAA_core"/>
</dbReference>
<reference evidence="4 5" key="1">
    <citation type="submission" date="2022-11" db="EMBL/GenBank/DDBJ databases">
        <title>Minimal conservation of predation-associated metabolite biosynthetic gene clusters underscores biosynthetic potential of Myxococcota including descriptions for ten novel species: Archangium lansinium sp. nov., Myxococcus landrumus sp. nov., Nannocystis bai.</title>
        <authorList>
            <person name="Ahearne A."/>
            <person name="Stevens C."/>
            <person name="Dowd S."/>
        </authorList>
    </citation>
    <scope>NUCLEOTIDE SEQUENCE [LARGE SCALE GENOMIC DNA]</scope>
    <source>
        <strain evidence="4 5">NCWAL01</strain>
    </source>
</reference>
<evidence type="ECO:0000313" key="4">
    <source>
        <dbReference type="EMBL" id="MDC0714444.1"/>
    </source>
</evidence>
<evidence type="ECO:0000256" key="1">
    <source>
        <dbReference type="SAM" id="MobiDB-lite"/>
    </source>
</evidence>
<keyword evidence="5" id="KW-1185">Reference proteome</keyword>
<dbReference type="PANTHER" id="PTHR43581">
    <property type="entry name" value="ATP/GTP PHOSPHATASE"/>
    <property type="match status" value="1"/>
</dbReference>
<dbReference type="SUPFAM" id="SSF52540">
    <property type="entry name" value="P-loop containing nucleoside triphosphate hydrolases"/>
    <property type="match status" value="1"/>
</dbReference>
<evidence type="ECO:0000259" key="2">
    <source>
        <dbReference type="Pfam" id="PF13304"/>
    </source>
</evidence>
<gene>
    <name evidence="4" type="ORF">POL68_38670</name>
</gene>
<dbReference type="Pfam" id="PF13304">
    <property type="entry name" value="AAA_21"/>
    <property type="match status" value="1"/>
</dbReference>
<dbReference type="InterPro" id="IPR038729">
    <property type="entry name" value="Rad50/SbcC_AAA"/>
</dbReference>
<feature type="domain" description="ATPase AAA-type core" evidence="2">
    <location>
        <begin position="244"/>
        <end position="383"/>
    </location>
</feature>
<evidence type="ECO:0000313" key="5">
    <source>
        <dbReference type="Proteomes" id="UP001221838"/>
    </source>
</evidence>
<dbReference type="Gene3D" id="3.40.50.300">
    <property type="entry name" value="P-loop containing nucleotide triphosphate hydrolases"/>
    <property type="match status" value="2"/>
</dbReference>
<dbReference type="Pfam" id="PF13476">
    <property type="entry name" value="AAA_23"/>
    <property type="match status" value="1"/>
</dbReference>
<feature type="region of interest" description="Disordered" evidence="1">
    <location>
        <begin position="1"/>
        <end position="24"/>
    </location>
</feature>
<dbReference type="PANTHER" id="PTHR43581:SF4">
    <property type="entry name" value="ATP_GTP PHOSPHATASE"/>
    <property type="match status" value="1"/>
</dbReference>
<protein>
    <submittedName>
        <fullName evidence="4">AAA family ATPase</fullName>
    </submittedName>
</protein>
<dbReference type="InterPro" id="IPR027417">
    <property type="entry name" value="P-loop_NTPase"/>
</dbReference>
<dbReference type="Proteomes" id="UP001221838">
    <property type="component" value="Unassembled WGS sequence"/>
</dbReference>